<feature type="region of interest" description="Disordered" evidence="1">
    <location>
        <begin position="1"/>
        <end position="27"/>
    </location>
</feature>
<sequence length="593" mass="64412">MSHEGTRQARDRGATRSKAEKARPPTVPVPQVEIVPGRLNEAEWIALTALEEGEDVVGDILADLLTRVLDSAFKVYLNQQCVPFIISQAKEAMLQITEWRFLVRDEGESAVAENPTWSEDQETSECTIDAWAQGSVPVLQASAPEGQDAGNLDQVLGRPPELSVSQEPRESSEHSAELTASPGLQPTPGPLLEAGPEDTLEESFALETFHLFSPGSLNESVSVEVGPADLGLEQPPGATPEKGLPLSPSPVLEDLHYDLPPPDAAGDRLQYGPDSIPCPTPASSGPSPSAEGPRKPSPAASFQLPQLVGPDASYHRMGYQAALKRLNPTKLPCPWVHPLAEILVSDSQAHPHPLDVYHGRRRGKRIQIQAKPQPPETPTDPTLYEPRAVSFPFQPRAPVSPLAPDPRFRCPNLKLDLPAPSFGSKLPFPSSGLRFVLKHPALSDVTHSASPKLWPGAQWPSGWEGEAQLLGKMWADRTQVVPRILRSLEKEDQGSGEPEITPPVLEATSQVMWKPMILSEDIKLAPGVRMWNYSTQGLPSCCVPLEEDTSPSGHRCPIQTGLPKQRMTETQPTKSTAPKVWLLPSKNEPSSQS</sequence>
<evidence type="ECO:0000313" key="3">
    <source>
        <dbReference type="RefSeq" id="XP_012890056.1"/>
    </source>
</evidence>
<feature type="region of interest" description="Disordered" evidence="1">
    <location>
        <begin position="143"/>
        <end position="196"/>
    </location>
</feature>
<dbReference type="KEGG" id="dord:105999554"/>
<reference evidence="3" key="1">
    <citation type="submission" date="2025-08" db="UniProtKB">
        <authorList>
            <consortium name="RefSeq"/>
        </authorList>
    </citation>
    <scope>IDENTIFICATION</scope>
    <source>
        <tissue evidence="3">Kidney</tissue>
    </source>
</reference>
<feature type="compositionally biased region" description="Low complexity" evidence="1">
    <location>
        <begin position="281"/>
        <end position="291"/>
    </location>
</feature>
<dbReference type="FunCoup" id="A0A1S3GML4">
    <property type="interactions" value="9"/>
</dbReference>
<proteinExistence type="predicted"/>
<protein>
    <submittedName>
        <fullName evidence="3">Uncharacterized protein C2orf81 homolog</fullName>
    </submittedName>
</protein>
<name>A0A1S3GML4_DIPOR</name>
<gene>
    <name evidence="3" type="primary">LOC105999554</name>
</gene>
<dbReference type="PANTHER" id="PTHR34438">
    <property type="entry name" value="SI:DKEY-97L20.6"/>
    <property type="match status" value="1"/>
</dbReference>
<organism evidence="2 3">
    <name type="scientific">Dipodomys ordii</name>
    <name type="common">Ord's kangaroo rat</name>
    <dbReference type="NCBI Taxonomy" id="10020"/>
    <lineage>
        <taxon>Eukaryota</taxon>
        <taxon>Metazoa</taxon>
        <taxon>Chordata</taxon>
        <taxon>Craniata</taxon>
        <taxon>Vertebrata</taxon>
        <taxon>Euteleostomi</taxon>
        <taxon>Mammalia</taxon>
        <taxon>Eutheria</taxon>
        <taxon>Euarchontoglires</taxon>
        <taxon>Glires</taxon>
        <taxon>Rodentia</taxon>
        <taxon>Castorimorpha</taxon>
        <taxon>Heteromyidae</taxon>
        <taxon>Dipodomyinae</taxon>
        <taxon>Dipodomys</taxon>
    </lineage>
</organism>
<evidence type="ECO:0000313" key="2">
    <source>
        <dbReference type="Proteomes" id="UP000081671"/>
    </source>
</evidence>
<dbReference type="RefSeq" id="XP_012890056.1">
    <property type="nucleotide sequence ID" value="XM_013034602.1"/>
</dbReference>
<dbReference type="Proteomes" id="UP000081671">
    <property type="component" value="Unplaced"/>
</dbReference>
<feature type="compositionally biased region" description="Basic and acidic residues" evidence="1">
    <location>
        <begin position="1"/>
        <end position="23"/>
    </location>
</feature>
<dbReference type="Pfam" id="PF15479">
    <property type="entry name" value="DUF4639"/>
    <property type="match status" value="1"/>
</dbReference>
<feature type="region of interest" description="Disordered" evidence="1">
    <location>
        <begin position="546"/>
        <end position="593"/>
    </location>
</feature>
<dbReference type="InterPro" id="IPR028042">
    <property type="entry name" value="DUF4639"/>
</dbReference>
<dbReference type="STRING" id="10020.ENSDORP00000021691"/>
<feature type="region of interest" description="Disordered" evidence="1">
    <location>
        <begin position="227"/>
        <end position="304"/>
    </location>
</feature>
<feature type="compositionally biased region" description="Basic and acidic residues" evidence="1">
    <location>
        <begin position="167"/>
        <end position="176"/>
    </location>
</feature>
<keyword evidence="2" id="KW-1185">Reference proteome</keyword>
<accession>A0A1S3GML4</accession>
<dbReference type="GeneID" id="105999554"/>
<dbReference type="PANTHER" id="PTHR34438:SF1">
    <property type="entry name" value="CHROMOSOME 2 OPEN READING FRAME 81"/>
    <property type="match status" value="1"/>
</dbReference>
<dbReference type="OrthoDB" id="193650at2759"/>
<evidence type="ECO:0000256" key="1">
    <source>
        <dbReference type="SAM" id="MobiDB-lite"/>
    </source>
</evidence>
<dbReference type="InParanoid" id="A0A1S3GML4"/>
<dbReference type="AlphaFoldDB" id="A0A1S3GML4"/>